<comment type="caution">
    <text evidence="3">The sequence shown here is derived from an EMBL/GenBank/DDBJ whole genome shotgun (WGS) entry which is preliminary data.</text>
</comment>
<dbReference type="Proteomes" id="UP001141552">
    <property type="component" value="Unassembled WGS sequence"/>
</dbReference>
<organism evidence="3 4">
    <name type="scientific">Turnera subulata</name>
    <dbReference type="NCBI Taxonomy" id="218843"/>
    <lineage>
        <taxon>Eukaryota</taxon>
        <taxon>Viridiplantae</taxon>
        <taxon>Streptophyta</taxon>
        <taxon>Embryophyta</taxon>
        <taxon>Tracheophyta</taxon>
        <taxon>Spermatophyta</taxon>
        <taxon>Magnoliopsida</taxon>
        <taxon>eudicotyledons</taxon>
        <taxon>Gunneridae</taxon>
        <taxon>Pentapetalae</taxon>
        <taxon>rosids</taxon>
        <taxon>fabids</taxon>
        <taxon>Malpighiales</taxon>
        <taxon>Passifloraceae</taxon>
        <taxon>Turnera</taxon>
    </lineage>
</organism>
<keyword evidence="4" id="KW-1185">Reference proteome</keyword>
<keyword evidence="1" id="KW-0175">Coiled coil</keyword>
<name>A0A9Q0FE78_9ROSI</name>
<sequence length="95" mass="10501">MDPATAERLSQISREIQNIEAEKARGQETLAAFWEHLPPFDPAVVAAAMQQIVDRISGLENRRRALCREQEDLIIQAAAPNPPPPPPPPPQSSEK</sequence>
<protein>
    <submittedName>
        <fullName evidence="3">Uncharacterized protein</fullName>
    </submittedName>
</protein>
<reference evidence="3" key="2">
    <citation type="journal article" date="2023" name="Plants (Basel)">
        <title>Annotation of the Turnera subulata (Passifloraceae) Draft Genome Reveals the S-Locus Evolved after the Divergence of Turneroideae from Passifloroideae in a Stepwise Manner.</title>
        <authorList>
            <person name="Henning P.M."/>
            <person name="Roalson E.H."/>
            <person name="Mir W."/>
            <person name="McCubbin A.G."/>
            <person name="Shore J.S."/>
        </authorList>
    </citation>
    <scope>NUCLEOTIDE SEQUENCE</scope>
    <source>
        <strain evidence="3">F60SS</strain>
    </source>
</reference>
<accession>A0A9Q0FE78</accession>
<feature type="coiled-coil region" evidence="1">
    <location>
        <begin position="9"/>
        <end position="69"/>
    </location>
</feature>
<dbReference type="EMBL" id="JAKUCV010005982">
    <property type="protein sequence ID" value="KAJ4829164.1"/>
    <property type="molecule type" value="Genomic_DNA"/>
</dbReference>
<dbReference type="PANTHER" id="PTHR36344">
    <property type="entry name" value="RX N-TERMINAL DOMAIN-CONTAINING PROTEIN"/>
    <property type="match status" value="1"/>
</dbReference>
<gene>
    <name evidence="3" type="ORF">Tsubulata_007021</name>
</gene>
<dbReference type="PANTHER" id="PTHR36344:SF1">
    <property type="entry name" value="RX N-TERMINAL DOMAIN-CONTAINING PROTEIN"/>
    <property type="match status" value="1"/>
</dbReference>
<evidence type="ECO:0000256" key="1">
    <source>
        <dbReference type="SAM" id="Coils"/>
    </source>
</evidence>
<dbReference type="AlphaFoldDB" id="A0A9Q0FE78"/>
<feature type="region of interest" description="Disordered" evidence="2">
    <location>
        <begin position="74"/>
        <end position="95"/>
    </location>
</feature>
<proteinExistence type="predicted"/>
<dbReference type="OrthoDB" id="989112at2759"/>
<feature type="compositionally biased region" description="Pro residues" evidence="2">
    <location>
        <begin position="80"/>
        <end position="95"/>
    </location>
</feature>
<evidence type="ECO:0000256" key="2">
    <source>
        <dbReference type="SAM" id="MobiDB-lite"/>
    </source>
</evidence>
<reference evidence="3" key="1">
    <citation type="submission" date="2022-02" db="EMBL/GenBank/DDBJ databases">
        <authorList>
            <person name="Henning P.M."/>
            <person name="McCubbin A.G."/>
            <person name="Shore J.S."/>
        </authorList>
    </citation>
    <scope>NUCLEOTIDE SEQUENCE</scope>
    <source>
        <strain evidence="3">F60SS</strain>
        <tissue evidence="3">Leaves</tissue>
    </source>
</reference>
<evidence type="ECO:0000313" key="4">
    <source>
        <dbReference type="Proteomes" id="UP001141552"/>
    </source>
</evidence>
<evidence type="ECO:0000313" key="3">
    <source>
        <dbReference type="EMBL" id="KAJ4829164.1"/>
    </source>
</evidence>